<dbReference type="InterPro" id="IPR055275">
    <property type="entry name" value="Ferredox_Rdtase"/>
</dbReference>
<keyword evidence="4" id="KW-0285">Flavoprotein</keyword>
<evidence type="ECO:0000256" key="6">
    <source>
        <dbReference type="ARBA" id="ARBA00022857"/>
    </source>
</evidence>
<comment type="cofactor">
    <cofactor evidence="1 9">
        <name>FAD</name>
        <dbReference type="ChEBI" id="CHEBI:57692"/>
    </cofactor>
</comment>
<feature type="binding site" evidence="10">
    <location>
        <begin position="212"/>
        <end position="213"/>
    </location>
    <ligand>
        <name>NADP(+)</name>
        <dbReference type="ChEBI" id="CHEBI:58349"/>
    </ligand>
</feature>
<feature type="binding site" evidence="9">
    <location>
        <position position="31"/>
    </location>
    <ligand>
        <name>FAD</name>
        <dbReference type="ChEBI" id="CHEBI:57692"/>
    </ligand>
</feature>
<keyword evidence="5 9" id="KW-0274">FAD</keyword>
<accession>A0A849BWD1</accession>
<evidence type="ECO:0000256" key="5">
    <source>
        <dbReference type="ARBA" id="ARBA00022827"/>
    </source>
</evidence>
<evidence type="ECO:0000259" key="12">
    <source>
        <dbReference type="Pfam" id="PF07992"/>
    </source>
</evidence>
<evidence type="ECO:0000256" key="9">
    <source>
        <dbReference type="PIRSR" id="PIRSR000362-1"/>
    </source>
</evidence>
<evidence type="ECO:0000256" key="4">
    <source>
        <dbReference type="ARBA" id="ARBA00022630"/>
    </source>
</evidence>
<dbReference type="InterPro" id="IPR036188">
    <property type="entry name" value="FAD/NAD-bd_sf"/>
</dbReference>
<protein>
    <recommendedName>
        <fullName evidence="3">ferredoxin--NADP(+) reductase</fullName>
        <ecNumber evidence="3">1.18.1.2</ecNumber>
    </recommendedName>
</protein>
<feature type="binding site" evidence="10">
    <location>
        <position position="377"/>
    </location>
    <ligand>
        <name>NADP(+)</name>
        <dbReference type="ChEBI" id="CHEBI:58349"/>
    </ligand>
</feature>
<dbReference type="Gene3D" id="3.50.50.60">
    <property type="entry name" value="FAD/NAD(P)-binding domain"/>
    <property type="match status" value="1"/>
</dbReference>
<dbReference type="PIRSF" id="PIRSF000362">
    <property type="entry name" value="FNR"/>
    <property type="match status" value="1"/>
</dbReference>
<evidence type="ECO:0000256" key="8">
    <source>
        <dbReference type="ARBA" id="ARBA00047776"/>
    </source>
</evidence>
<keyword evidence="6 10" id="KW-0521">NADP</keyword>
<evidence type="ECO:0000256" key="11">
    <source>
        <dbReference type="SAM" id="MobiDB-lite"/>
    </source>
</evidence>
<keyword evidence="7" id="KW-0560">Oxidoreductase</keyword>
<dbReference type="EC" id="1.18.1.2" evidence="3"/>
<evidence type="ECO:0000256" key="1">
    <source>
        <dbReference type="ARBA" id="ARBA00001974"/>
    </source>
</evidence>
<comment type="caution">
    <text evidence="13">The sequence shown here is derived from an EMBL/GenBank/DDBJ whole genome shotgun (WGS) entry which is preliminary data.</text>
</comment>
<dbReference type="PRINTS" id="PR00419">
    <property type="entry name" value="ADXRDTASE"/>
</dbReference>
<sequence>MSSDAATRPGEPAAGPDRPPLRVAVVGSGPAGVHTAGALVAAGLERGVRVDVLERLPVPFGLVRYGVSPDHPDMKAVTATLAEVLDHPDVRLVANVEVGRDVTLEELRAAYDAVVLATGSSTDAPLDLPGADLPGCWGASEVVAWYQGHPEAPRHWDLSAREVAVLGVGNVALDVARVLARPAEDLLATEVPAAVHADLAASRLTDVHVVGRRGPEHARFSPLELRELGAVPGVDVVVDPADLVLAPEAVDHLAGDRRARQVVDALASFAERGTTGAPRRVHLRFARTPVEVLGRDAGRITGLRTRRAHAGAAGVVEDLPVQAVYRAVGYRSRPVPGAPFDDRRGVVPNADGRVLAADGEPERGLYVVGWLKTGPVGLVGHTRKDARATVASVLEDVAREPAAAAPPADPLDLVERLRAGGLHVVDLDGWRSVDAAELRAGADAGRPRVKLVSREDMLAAARAGAPGGTAGGPAGRGPS</sequence>
<dbReference type="InterPro" id="IPR021163">
    <property type="entry name" value="Ferredox_Rdtase_adrenod"/>
</dbReference>
<comment type="catalytic activity">
    <reaction evidence="8">
        <text>2 reduced [2Fe-2S]-[ferredoxin] + NADP(+) + H(+) = 2 oxidized [2Fe-2S]-[ferredoxin] + NADPH</text>
        <dbReference type="Rhea" id="RHEA:20125"/>
        <dbReference type="Rhea" id="RHEA-COMP:10000"/>
        <dbReference type="Rhea" id="RHEA-COMP:10001"/>
        <dbReference type="ChEBI" id="CHEBI:15378"/>
        <dbReference type="ChEBI" id="CHEBI:33737"/>
        <dbReference type="ChEBI" id="CHEBI:33738"/>
        <dbReference type="ChEBI" id="CHEBI:57783"/>
        <dbReference type="ChEBI" id="CHEBI:58349"/>
        <dbReference type="EC" id="1.18.1.2"/>
    </reaction>
</comment>
<dbReference type="PANTHER" id="PTHR48467">
    <property type="entry name" value="GLUTAMATE SYNTHASE 1 [NADH], CHLOROPLASTIC-LIKE"/>
    <property type="match status" value="1"/>
</dbReference>
<feature type="binding site" evidence="10">
    <location>
        <position position="224"/>
    </location>
    <ligand>
        <name>NADP(+)</name>
        <dbReference type="ChEBI" id="CHEBI:58349"/>
    </ligand>
</feature>
<reference evidence="13 14" key="1">
    <citation type="submission" date="2020-05" db="EMBL/GenBank/DDBJ databases">
        <title>MicrobeNet Type strains.</title>
        <authorList>
            <person name="Nicholson A.C."/>
        </authorList>
    </citation>
    <scope>NUCLEOTIDE SEQUENCE [LARGE SCALE GENOMIC DNA]</scope>
    <source>
        <strain evidence="13 14">JCM 14547</strain>
    </source>
</reference>
<dbReference type="EMBL" id="JABEMA010000449">
    <property type="protein sequence ID" value="NNH24664.1"/>
    <property type="molecule type" value="Genomic_DNA"/>
</dbReference>
<evidence type="ECO:0000256" key="10">
    <source>
        <dbReference type="PIRSR" id="PIRSR000362-2"/>
    </source>
</evidence>
<name>A0A849BWD1_9ACTN</name>
<proteinExistence type="inferred from homology"/>
<feature type="binding site" evidence="9">
    <location>
        <position position="370"/>
    </location>
    <ligand>
        <name>FAD</name>
        <dbReference type="ChEBI" id="CHEBI:57692"/>
    </ligand>
</feature>
<evidence type="ECO:0000256" key="2">
    <source>
        <dbReference type="ARBA" id="ARBA00008312"/>
    </source>
</evidence>
<dbReference type="PANTHER" id="PTHR48467:SF1">
    <property type="entry name" value="GLUTAMATE SYNTHASE 1 [NADH], CHLOROPLASTIC-LIKE"/>
    <property type="match status" value="1"/>
</dbReference>
<evidence type="ECO:0000313" key="14">
    <source>
        <dbReference type="Proteomes" id="UP000555552"/>
    </source>
</evidence>
<feature type="binding site" evidence="9">
    <location>
        <position position="98"/>
    </location>
    <ligand>
        <name>FAD</name>
        <dbReference type="ChEBI" id="CHEBI:57692"/>
    </ligand>
</feature>
<feature type="binding site" evidence="9">
    <location>
        <position position="62"/>
    </location>
    <ligand>
        <name>FAD</name>
        <dbReference type="ChEBI" id="CHEBI:57692"/>
    </ligand>
</feature>
<organism evidence="13 14">
    <name type="scientific">Pseudokineococcus marinus</name>
    <dbReference type="NCBI Taxonomy" id="351215"/>
    <lineage>
        <taxon>Bacteria</taxon>
        <taxon>Bacillati</taxon>
        <taxon>Actinomycetota</taxon>
        <taxon>Actinomycetes</taxon>
        <taxon>Kineosporiales</taxon>
        <taxon>Kineosporiaceae</taxon>
        <taxon>Pseudokineococcus</taxon>
    </lineage>
</organism>
<dbReference type="Proteomes" id="UP000555552">
    <property type="component" value="Unassembled WGS sequence"/>
</dbReference>
<dbReference type="Pfam" id="PF07992">
    <property type="entry name" value="Pyr_redox_2"/>
    <property type="match status" value="1"/>
</dbReference>
<comment type="similarity">
    <text evidence="2">Belongs to the ferredoxin--NADP reductase type 1 family.</text>
</comment>
<evidence type="ECO:0000256" key="3">
    <source>
        <dbReference type="ARBA" id="ARBA00013223"/>
    </source>
</evidence>
<evidence type="ECO:0000313" key="13">
    <source>
        <dbReference type="EMBL" id="NNH24664.1"/>
    </source>
</evidence>
<dbReference type="SUPFAM" id="SSF51971">
    <property type="entry name" value="Nucleotide-binding domain"/>
    <property type="match status" value="2"/>
</dbReference>
<dbReference type="InterPro" id="IPR023753">
    <property type="entry name" value="FAD/NAD-binding_dom"/>
</dbReference>
<dbReference type="AlphaFoldDB" id="A0A849BWD1"/>
<feature type="binding site" evidence="9">
    <location>
        <position position="54"/>
    </location>
    <ligand>
        <name>FAD</name>
        <dbReference type="ChEBI" id="CHEBI:57692"/>
    </ligand>
</feature>
<dbReference type="GO" id="GO:0004324">
    <property type="term" value="F:ferredoxin-NADP+ reductase activity"/>
    <property type="evidence" value="ECO:0007669"/>
    <property type="project" value="UniProtKB-EC"/>
</dbReference>
<evidence type="ECO:0000256" key="7">
    <source>
        <dbReference type="ARBA" id="ARBA00023002"/>
    </source>
</evidence>
<dbReference type="Gene3D" id="3.40.50.720">
    <property type="entry name" value="NAD(P)-binding Rossmann-like Domain"/>
    <property type="match status" value="1"/>
</dbReference>
<keyword evidence="14" id="KW-1185">Reference proteome</keyword>
<feature type="domain" description="FAD/NAD(P)-binding" evidence="12">
    <location>
        <begin position="22"/>
        <end position="183"/>
    </location>
</feature>
<feature type="region of interest" description="Disordered" evidence="11">
    <location>
        <begin position="1"/>
        <end position="21"/>
    </location>
</feature>
<dbReference type="RefSeq" id="WP_171204384.1">
    <property type="nucleotide sequence ID" value="NZ_BAAANP010000018.1"/>
</dbReference>
<gene>
    <name evidence="13" type="ORF">HLB09_16535</name>
</gene>